<keyword evidence="2 4" id="KW-0238">DNA-binding</keyword>
<keyword evidence="1" id="KW-0805">Transcription regulation</keyword>
<evidence type="ECO:0000313" key="7">
    <source>
        <dbReference type="Proteomes" id="UP001604043"/>
    </source>
</evidence>
<feature type="domain" description="HTH tetR-type" evidence="5">
    <location>
        <begin position="15"/>
        <end position="75"/>
    </location>
</feature>
<dbReference type="InterPro" id="IPR009057">
    <property type="entry name" value="Homeodomain-like_sf"/>
</dbReference>
<name>A0ABW6ZBW6_9HYPH</name>
<feature type="DNA-binding region" description="H-T-H motif" evidence="4">
    <location>
        <begin position="38"/>
        <end position="57"/>
    </location>
</feature>
<gene>
    <name evidence="6" type="ORF">V5F30_03690</name>
</gene>
<sequence length="202" mass="22287">MPRSGKLEVPERKAPRARDKIFAVAADLFYREGIRAVGVETIVKKAGVTKISLYRSFPSKDDLVVAYLEDRSRSFLENWDEMFAAYQDDPHAQLRAIMTYLSDRTTSEGYRGCPFINFCAEFPDPQHPGRRVATATKAALRERFLSIAQALEVPSPQQLADGLLLLVEGAYAMSQTFGGKNGPGQALAFAADALVASQLQRA</sequence>
<dbReference type="RefSeq" id="WP_029557866.1">
    <property type="nucleotide sequence ID" value="NZ_JBAFUR010000001.1"/>
</dbReference>
<protein>
    <submittedName>
        <fullName evidence="6">TetR/AcrR family transcriptional regulator</fullName>
    </submittedName>
</protein>
<comment type="caution">
    <text evidence="6">The sequence shown here is derived from an EMBL/GenBank/DDBJ whole genome shotgun (WGS) entry which is preliminary data.</text>
</comment>
<evidence type="ECO:0000256" key="4">
    <source>
        <dbReference type="PROSITE-ProRule" id="PRU00335"/>
    </source>
</evidence>
<evidence type="ECO:0000256" key="2">
    <source>
        <dbReference type="ARBA" id="ARBA00023125"/>
    </source>
</evidence>
<keyword evidence="7" id="KW-1185">Reference proteome</keyword>
<dbReference type="EMBL" id="JBAFUR010000001">
    <property type="protein sequence ID" value="MFG1251289.1"/>
    <property type="molecule type" value="Genomic_DNA"/>
</dbReference>
<evidence type="ECO:0000259" key="5">
    <source>
        <dbReference type="PROSITE" id="PS50977"/>
    </source>
</evidence>
<dbReference type="Gene3D" id="1.10.357.10">
    <property type="entry name" value="Tetracycline Repressor, domain 2"/>
    <property type="match status" value="1"/>
</dbReference>
<dbReference type="PANTHER" id="PTHR47506:SF1">
    <property type="entry name" value="HTH-TYPE TRANSCRIPTIONAL REGULATOR YJDC"/>
    <property type="match status" value="1"/>
</dbReference>
<dbReference type="PROSITE" id="PS50977">
    <property type="entry name" value="HTH_TETR_2"/>
    <property type="match status" value="1"/>
</dbReference>
<dbReference type="SUPFAM" id="SSF48498">
    <property type="entry name" value="Tetracyclin repressor-like, C-terminal domain"/>
    <property type="match status" value="1"/>
</dbReference>
<dbReference type="SUPFAM" id="SSF46689">
    <property type="entry name" value="Homeodomain-like"/>
    <property type="match status" value="1"/>
</dbReference>
<evidence type="ECO:0000256" key="1">
    <source>
        <dbReference type="ARBA" id="ARBA00023015"/>
    </source>
</evidence>
<reference evidence="6 7" key="1">
    <citation type="submission" date="2024-02" db="EMBL/GenBank/DDBJ databases">
        <title>Expansion and revision of Xanthobacter and proposal of Roseixanthobacter gen. nov.</title>
        <authorList>
            <person name="Soltysiak M.P.M."/>
            <person name="Jalihal A."/>
            <person name="Ory A."/>
            <person name="Chrisophersen C."/>
            <person name="Lee A.D."/>
            <person name="Boulton J."/>
            <person name="Springer M."/>
        </authorList>
    </citation>
    <scope>NUCLEOTIDE SEQUENCE [LARGE SCALE GENOMIC DNA]</scope>
    <source>
        <strain evidence="6 7">CB5</strain>
    </source>
</reference>
<dbReference type="Proteomes" id="UP001604043">
    <property type="component" value="Unassembled WGS sequence"/>
</dbReference>
<proteinExistence type="predicted"/>
<dbReference type="PANTHER" id="PTHR47506">
    <property type="entry name" value="TRANSCRIPTIONAL REGULATORY PROTEIN"/>
    <property type="match status" value="1"/>
</dbReference>
<accession>A0ABW6ZBW6</accession>
<dbReference type="InterPro" id="IPR001647">
    <property type="entry name" value="HTH_TetR"/>
</dbReference>
<dbReference type="InterPro" id="IPR036271">
    <property type="entry name" value="Tet_transcr_reg_TetR-rel_C_sf"/>
</dbReference>
<dbReference type="PRINTS" id="PR00455">
    <property type="entry name" value="HTHTETR"/>
</dbReference>
<evidence type="ECO:0000256" key="3">
    <source>
        <dbReference type="ARBA" id="ARBA00023163"/>
    </source>
</evidence>
<organism evidence="6 7">
    <name type="scientific">Xanthobacter aminoxidans</name>
    <dbReference type="NCBI Taxonomy" id="186280"/>
    <lineage>
        <taxon>Bacteria</taxon>
        <taxon>Pseudomonadati</taxon>
        <taxon>Pseudomonadota</taxon>
        <taxon>Alphaproteobacteria</taxon>
        <taxon>Hyphomicrobiales</taxon>
        <taxon>Xanthobacteraceae</taxon>
        <taxon>Xanthobacter</taxon>
    </lineage>
</organism>
<dbReference type="Pfam" id="PF00440">
    <property type="entry name" value="TetR_N"/>
    <property type="match status" value="1"/>
</dbReference>
<evidence type="ECO:0000313" key="6">
    <source>
        <dbReference type="EMBL" id="MFG1251289.1"/>
    </source>
</evidence>
<keyword evidence="3" id="KW-0804">Transcription</keyword>